<keyword evidence="3" id="KW-0238">DNA-binding</keyword>
<dbReference type="Pfam" id="PF03466">
    <property type="entry name" value="LysR_substrate"/>
    <property type="match status" value="1"/>
</dbReference>
<keyword evidence="2" id="KW-0805">Transcription regulation</keyword>
<dbReference type="InterPro" id="IPR036388">
    <property type="entry name" value="WH-like_DNA-bd_sf"/>
</dbReference>
<evidence type="ECO:0000313" key="6">
    <source>
        <dbReference type="EMBL" id="WFT73003.1"/>
    </source>
</evidence>
<dbReference type="Pfam" id="PF00126">
    <property type="entry name" value="HTH_1"/>
    <property type="match status" value="1"/>
</dbReference>
<gene>
    <name evidence="6" type="ORF">P9989_11325</name>
</gene>
<evidence type="ECO:0000256" key="3">
    <source>
        <dbReference type="ARBA" id="ARBA00023125"/>
    </source>
</evidence>
<dbReference type="EMBL" id="CP121671">
    <property type="protein sequence ID" value="WFT73003.1"/>
    <property type="molecule type" value="Genomic_DNA"/>
</dbReference>
<dbReference type="Gene3D" id="1.10.10.10">
    <property type="entry name" value="Winged helix-like DNA-binding domain superfamily/Winged helix DNA-binding domain"/>
    <property type="match status" value="1"/>
</dbReference>
<dbReference type="Proteomes" id="UP001221597">
    <property type="component" value="Chromosome"/>
</dbReference>
<dbReference type="PANTHER" id="PTHR30126">
    <property type="entry name" value="HTH-TYPE TRANSCRIPTIONAL REGULATOR"/>
    <property type="match status" value="1"/>
</dbReference>
<dbReference type="PROSITE" id="PS50931">
    <property type="entry name" value="HTH_LYSR"/>
    <property type="match status" value="1"/>
</dbReference>
<dbReference type="PRINTS" id="PR00039">
    <property type="entry name" value="HTHLYSR"/>
</dbReference>
<dbReference type="SUPFAM" id="SSF46785">
    <property type="entry name" value="Winged helix' DNA-binding domain"/>
    <property type="match status" value="1"/>
</dbReference>
<dbReference type="SUPFAM" id="SSF53850">
    <property type="entry name" value="Periplasmic binding protein-like II"/>
    <property type="match status" value="1"/>
</dbReference>
<dbReference type="PANTHER" id="PTHR30126:SF64">
    <property type="entry name" value="HTH-TYPE TRANSCRIPTIONAL REGULATOR CITR"/>
    <property type="match status" value="1"/>
</dbReference>
<dbReference type="InterPro" id="IPR036390">
    <property type="entry name" value="WH_DNA-bd_sf"/>
</dbReference>
<name>A0ABY8ISU5_9BACI</name>
<evidence type="ECO:0000259" key="5">
    <source>
        <dbReference type="PROSITE" id="PS50931"/>
    </source>
</evidence>
<feature type="domain" description="HTH lysR-type" evidence="5">
    <location>
        <begin position="1"/>
        <end position="58"/>
    </location>
</feature>
<keyword evidence="4" id="KW-0804">Transcription</keyword>
<protein>
    <submittedName>
        <fullName evidence="6">LysR family transcriptional regulator</fullName>
    </submittedName>
</protein>
<evidence type="ECO:0000256" key="4">
    <source>
        <dbReference type="ARBA" id="ARBA00023163"/>
    </source>
</evidence>
<organism evidence="6 7">
    <name type="scientific">Halobacillus naozhouensis</name>
    <dbReference type="NCBI Taxonomy" id="554880"/>
    <lineage>
        <taxon>Bacteria</taxon>
        <taxon>Bacillati</taxon>
        <taxon>Bacillota</taxon>
        <taxon>Bacilli</taxon>
        <taxon>Bacillales</taxon>
        <taxon>Bacillaceae</taxon>
        <taxon>Halobacillus</taxon>
    </lineage>
</organism>
<dbReference type="InterPro" id="IPR005119">
    <property type="entry name" value="LysR_subst-bd"/>
</dbReference>
<accession>A0ABY8ISU5</accession>
<reference evidence="6 7" key="1">
    <citation type="submission" date="2023-04" db="EMBL/GenBank/DDBJ databases">
        <title>Genome sequence of Halobacillus naozhouensis KACC 21980.</title>
        <authorList>
            <person name="Kim S."/>
            <person name="Heo J."/>
            <person name="Kwon S.-W."/>
        </authorList>
    </citation>
    <scope>NUCLEOTIDE SEQUENCE [LARGE SCALE GENOMIC DNA]</scope>
    <source>
        <strain evidence="6 7">KCTC 13234</strain>
    </source>
</reference>
<dbReference type="Gene3D" id="3.40.190.290">
    <property type="match status" value="1"/>
</dbReference>
<dbReference type="CDD" id="cd05466">
    <property type="entry name" value="PBP2_LTTR_substrate"/>
    <property type="match status" value="1"/>
</dbReference>
<dbReference type="RefSeq" id="WP_283075034.1">
    <property type="nucleotide sequence ID" value="NZ_CP121671.1"/>
</dbReference>
<dbReference type="InterPro" id="IPR000847">
    <property type="entry name" value="LysR_HTH_N"/>
</dbReference>
<sequence length="293" mass="33912">MEIKWVKTFSIAAEELNYRKTAEKLFITQPAVSLHIRQLEEELQKELFVKQGRNIQLTEFGRMFRSEAAGLLEYYENVLKKVRSVKQGYRQTFMIGMTPLLIDSIFPSIIRRFQEKNQSVELSIQVTESSQLQGLIEDDQIDIGFSCLPSISEGLFCEKLFSDSITLAIPHDGYDLETAPAFDPYEIMSQSIIFTDHHPGYWERLKSEIQRHVPSPRFLKVSQSHAAKRFIQEGMGISFLPTFAINREIQEGRMLVVDTPFLDLPSCSIYSLHKYDHSYEKEFTAFVTDFLLT</sequence>
<keyword evidence="7" id="KW-1185">Reference proteome</keyword>
<evidence type="ECO:0000313" key="7">
    <source>
        <dbReference type="Proteomes" id="UP001221597"/>
    </source>
</evidence>
<evidence type="ECO:0000256" key="1">
    <source>
        <dbReference type="ARBA" id="ARBA00009437"/>
    </source>
</evidence>
<evidence type="ECO:0000256" key="2">
    <source>
        <dbReference type="ARBA" id="ARBA00023015"/>
    </source>
</evidence>
<proteinExistence type="inferred from homology"/>
<comment type="similarity">
    <text evidence="1">Belongs to the LysR transcriptional regulatory family.</text>
</comment>